<dbReference type="SUPFAM" id="SSF52821">
    <property type="entry name" value="Rhodanese/Cell cycle control phosphatase"/>
    <property type="match status" value="1"/>
</dbReference>
<organism evidence="2 3">
    <name type="scientific">Paramylibacter ulvae</name>
    <dbReference type="NCBI Taxonomy" id="1651968"/>
    <lineage>
        <taxon>Bacteria</taxon>
        <taxon>Pseudomonadati</taxon>
        <taxon>Pseudomonadota</taxon>
        <taxon>Alphaproteobacteria</taxon>
        <taxon>Rhodobacterales</taxon>
        <taxon>Paracoccaceae</taxon>
        <taxon>Paramylibacter</taxon>
    </lineage>
</organism>
<dbReference type="SMART" id="SM00450">
    <property type="entry name" value="RHOD"/>
    <property type="match status" value="1"/>
</dbReference>
<reference evidence="3" key="1">
    <citation type="journal article" date="2019" name="Int. J. Syst. Evol. Microbiol.">
        <title>The Global Catalogue of Microorganisms (GCM) 10K type strain sequencing project: providing services to taxonomists for standard genome sequencing and annotation.</title>
        <authorList>
            <consortium name="The Broad Institute Genomics Platform"/>
            <consortium name="The Broad Institute Genome Sequencing Center for Infectious Disease"/>
            <person name="Wu L."/>
            <person name="Ma J."/>
        </authorList>
    </citation>
    <scope>NUCLEOTIDE SEQUENCE [LARGE SCALE GENOMIC DNA]</scope>
    <source>
        <strain evidence="3">KCTC 32465</strain>
    </source>
</reference>
<protein>
    <submittedName>
        <fullName evidence="2">Sulfurtransferase</fullName>
    </submittedName>
</protein>
<gene>
    <name evidence="2" type="ORF">GCM10008927_15290</name>
</gene>
<dbReference type="Pfam" id="PF09828">
    <property type="entry name" value="ChrB_C"/>
    <property type="match status" value="1"/>
</dbReference>
<dbReference type="Proteomes" id="UP000634455">
    <property type="component" value="Unassembled WGS sequence"/>
</dbReference>
<evidence type="ECO:0000313" key="2">
    <source>
        <dbReference type="EMBL" id="GHA50969.1"/>
    </source>
</evidence>
<sequence>MPSPNEISISKLSRLIGTPNCPILIDVSIDEDFNADPYLIPTAIRHPFDDIAALVPALHRKTAVVICQKGKKLSQGVAAILRGHGIAAENLEGGNYAWRDAGELRIENAAIPRGPQGHSIWVTRHRPKIDRIACPWLIRRFIDPNAQFLFVSPSEVTGVAERFNATPFDIENVPFSHRDDRCSFDAFCDDFNLHSPALNRLATIIRGADTNRHDLAPECSGLVAASLGLSRMYSNDHQQLDAGMTLYDSFYRWARDATGEKHDWPNAKNKV</sequence>
<feature type="domain" description="Rhodanese" evidence="1">
    <location>
        <begin position="23"/>
        <end position="107"/>
    </location>
</feature>
<evidence type="ECO:0000259" key="1">
    <source>
        <dbReference type="PROSITE" id="PS50206"/>
    </source>
</evidence>
<accession>A0ABQ3D1A2</accession>
<proteinExistence type="predicted"/>
<dbReference type="InterPro" id="IPR036873">
    <property type="entry name" value="Rhodanese-like_dom_sf"/>
</dbReference>
<dbReference type="InterPro" id="IPR001763">
    <property type="entry name" value="Rhodanese-like_dom"/>
</dbReference>
<comment type="caution">
    <text evidence="2">The sequence shown here is derived from an EMBL/GenBank/DDBJ whole genome shotgun (WGS) entry which is preliminary data.</text>
</comment>
<dbReference type="Gene3D" id="3.40.250.10">
    <property type="entry name" value="Rhodanese-like domain"/>
    <property type="match status" value="1"/>
</dbReference>
<dbReference type="InterPro" id="IPR018634">
    <property type="entry name" value="ChrB_C"/>
</dbReference>
<dbReference type="Pfam" id="PF00581">
    <property type="entry name" value="Rhodanese"/>
    <property type="match status" value="1"/>
</dbReference>
<evidence type="ECO:0000313" key="3">
    <source>
        <dbReference type="Proteomes" id="UP000634455"/>
    </source>
</evidence>
<dbReference type="PROSITE" id="PS50206">
    <property type="entry name" value="RHODANESE_3"/>
    <property type="match status" value="1"/>
</dbReference>
<keyword evidence="3" id="KW-1185">Reference proteome</keyword>
<name>A0ABQ3D1A2_9RHOB</name>
<dbReference type="EMBL" id="BMZF01000003">
    <property type="protein sequence ID" value="GHA50969.1"/>
    <property type="molecule type" value="Genomic_DNA"/>
</dbReference>